<keyword evidence="3" id="KW-1185">Reference proteome</keyword>
<evidence type="ECO:0000313" key="3">
    <source>
        <dbReference type="Proteomes" id="UP000754883"/>
    </source>
</evidence>
<proteinExistence type="predicted"/>
<dbReference type="Proteomes" id="UP000754883">
    <property type="component" value="Unassembled WGS sequence"/>
</dbReference>
<organism evidence="2 3">
    <name type="scientific">Clonostachys byssicola</name>
    <dbReference type="NCBI Taxonomy" id="160290"/>
    <lineage>
        <taxon>Eukaryota</taxon>
        <taxon>Fungi</taxon>
        <taxon>Dikarya</taxon>
        <taxon>Ascomycota</taxon>
        <taxon>Pezizomycotina</taxon>
        <taxon>Sordariomycetes</taxon>
        <taxon>Hypocreomycetidae</taxon>
        <taxon>Hypocreales</taxon>
        <taxon>Bionectriaceae</taxon>
        <taxon>Clonostachys</taxon>
    </lineage>
</organism>
<sequence length="168" mass="17843">MSESNETERQKCFRELQQTMQHLAELENKDGSSSQGGQQPGTDSINTSEILALGASLKENSTAAEFFEIAARIQSEIFKNGLVFHVPGTAEPDGGHSARSGPDTFSGCATNGNNKESEKAENTQGLATSVADTSRIQEPKASNQMSAEDVTSASDEKATNGATENEQK</sequence>
<comment type="caution">
    <text evidence="2">The sequence shown here is derived from an EMBL/GenBank/DDBJ whole genome shotgun (WGS) entry which is preliminary data.</text>
</comment>
<name>A0A9N9ULI5_9HYPO</name>
<feature type="region of interest" description="Disordered" evidence="1">
    <location>
        <begin position="1"/>
        <end position="47"/>
    </location>
</feature>
<protein>
    <submittedName>
        <fullName evidence="2">Uncharacterized protein</fullName>
    </submittedName>
</protein>
<evidence type="ECO:0000256" key="1">
    <source>
        <dbReference type="SAM" id="MobiDB-lite"/>
    </source>
</evidence>
<gene>
    <name evidence="2" type="ORF">CBYS24578_00006108</name>
</gene>
<evidence type="ECO:0000313" key="2">
    <source>
        <dbReference type="EMBL" id="CAG9991285.1"/>
    </source>
</evidence>
<feature type="region of interest" description="Disordered" evidence="1">
    <location>
        <begin position="87"/>
        <end position="168"/>
    </location>
</feature>
<dbReference type="EMBL" id="CABFNO020001479">
    <property type="protein sequence ID" value="CAG9991285.1"/>
    <property type="molecule type" value="Genomic_DNA"/>
</dbReference>
<feature type="compositionally biased region" description="Basic and acidic residues" evidence="1">
    <location>
        <begin position="1"/>
        <end position="14"/>
    </location>
</feature>
<dbReference type="AlphaFoldDB" id="A0A9N9ULI5"/>
<reference evidence="2" key="1">
    <citation type="submission" date="2021-10" db="EMBL/GenBank/DDBJ databases">
        <authorList>
            <person name="Piombo E."/>
        </authorList>
    </citation>
    <scope>NUCLEOTIDE SEQUENCE</scope>
</reference>
<accession>A0A9N9ULI5</accession>
<feature type="compositionally biased region" description="Polar residues" evidence="1">
    <location>
        <begin position="122"/>
        <end position="153"/>
    </location>
</feature>